<sequence>MAADINCMIEHCHKPPNYYPSWEEASLALLYLRETIIVSLWRMNFMMWVASDRKKRNKF</sequence>
<evidence type="ECO:0000313" key="1">
    <source>
        <dbReference type="EMBL" id="SMO75285.1"/>
    </source>
</evidence>
<accession>A0A521DUG3</accession>
<evidence type="ECO:0000313" key="2">
    <source>
        <dbReference type="Proteomes" id="UP000320300"/>
    </source>
</evidence>
<gene>
    <name evidence="1" type="ORF">SAMN06265348_106191</name>
</gene>
<reference evidence="1 2" key="1">
    <citation type="submission" date="2017-05" db="EMBL/GenBank/DDBJ databases">
        <authorList>
            <person name="Varghese N."/>
            <person name="Submissions S."/>
        </authorList>
    </citation>
    <scope>NUCLEOTIDE SEQUENCE [LARGE SCALE GENOMIC DNA]</scope>
    <source>
        <strain evidence="1 2">DSM 19036</strain>
    </source>
</reference>
<dbReference type="Proteomes" id="UP000320300">
    <property type="component" value="Unassembled WGS sequence"/>
</dbReference>
<protein>
    <submittedName>
        <fullName evidence="1">Uncharacterized protein</fullName>
    </submittedName>
</protein>
<dbReference type="EMBL" id="FXTN01000006">
    <property type="protein sequence ID" value="SMO75285.1"/>
    <property type="molecule type" value="Genomic_DNA"/>
</dbReference>
<dbReference type="AlphaFoldDB" id="A0A521DUG3"/>
<keyword evidence="2" id="KW-1185">Reference proteome</keyword>
<proteinExistence type="predicted"/>
<name>A0A521DUG3_9SPHI</name>
<organism evidence="1 2">
    <name type="scientific">Pedobacter westerhofensis</name>
    <dbReference type="NCBI Taxonomy" id="425512"/>
    <lineage>
        <taxon>Bacteria</taxon>
        <taxon>Pseudomonadati</taxon>
        <taxon>Bacteroidota</taxon>
        <taxon>Sphingobacteriia</taxon>
        <taxon>Sphingobacteriales</taxon>
        <taxon>Sphingobacteriaceae</taxon>
        <taxon>Pedobacter</taxon>
    </lineage>
</organism>